<evidence type="ECO:0000313" key="3">
    <source>
        <dbReference type="EMBL" id="QKG21753.1"/>
    </source>
</evidence>
<feature type="transmembrane region" description="Helical" evidence="1">
    <location>
        <begin position="102"/>
        <end position="121"/>
    </location>
</feature>
<feature type="transmembrane region" description="Helical" evidence="1">
    <location>
        <begin position="256"/>
        <end position="275"/>
    </location>
</feature>
<sequence>MLMLSVLFAVLAAAANALASVLQRQVAKGAPDEHTFRPSLIVDLLRKPAWLGGIGALIAAFLLQAAALDRAGLALVQPLLAAELPFTMLLLGWLVPGAFAKLPWAAVGALTAGLAALLTAASPSEGPGRPGPLGWTIATGVTVGLAAGLIAAAWIVSGPLRAVLLGVTTSLGFALTAAYMKTATQIITDSGLAAAFASWELYAMVATGIASLVLLQMALASGTLVVVQPALTVTDPVASICLGIGLFDEHIRAGGWIALELAGIALILVGSIGIARSPVLHEQHTVSRAPCTPRARRARR</sequence>
<feature type="transmembrane region" description="Helical" evidence="1">
    <location>
        <begin position="201"/>
        <end position="227"/>
    </location>
</feature>
<proteinExistence type="predicted"/>
<feature type="signal peptide" evidence="2">
    <location>
        <begin position="1"/>
        <end position="19"/>
    </location>
</feature>
<dbReference type="NCBIfam" id="NF038012">
    <property type="entry name" value="DMT_1"/>
    <property type="match status" value="1"/>
</dbReference>
<keyword evidence="1" id="KW-0472">Membrane</keyword>
<organism evidence="3 4">
    <name type="scientific">Actinomadura verrucosospora</name>
    <dbReference type="NCBI Taxonomy" id="46165"/>
    <lineage>
        <taxon>Bacteria</taxon>
        <taxon>Bacillati</taxon>
        <taxon>Actinomycetota</taxon>
        <taxon>Actinomycetes</taxon>
        <taxon>Streptosporangiales</taxon>
        <taxon>Thermomonosporaceae</taxon>
        <taxon>Actinomadura</taxon>
    </lineage>
</organism>
<dbReference type="AlphaFoldDB" id="A0A7D3VSW3"/>
<feature type="transmembrane region" description="Helical" evidence="1">
    <location>
        <begin position="48"/>
        <end position="68"/>
    </location>
</feature>
<feature type="transmembrane region" description="Helical" evidence="1">
    <location>
        <begin position="162"/>
        <end position="180"/>
    </location>
</feature>
<evidence type="ECO:0000256" key="1">
    <source>
        <dbReference type="SAM" id="Phobius"/>
    </source>
</evidence>
<keyword evidence="4" id="KW-1185">Reference proteome</keyword>
<dbReference type="PANTHER" id="PTHR40761:SF1">
    <property type="entry name" value="CONSERVED INTEGRAL MEMBRANE ALANINE VALINE AND LEUCINE RICH PROTEIN-RELATED"/>
    <property type="match status" value="1"/>
</dbReference>
<feature type="transmembrane region" description="Helical" evidence="1">
    <location>
        <begin position="133"/>
        <end position="156"/>
    </location>
</feature>
<dbReference type="EMBL" id="CP053892">
    <property type="protein sequence ID" value="QKG21753.1"/>
    <property type="molecule type" value="Genomic_DNA"/>
</dbReference>
<name>A0A7D3VSW3_ACTVE</name>
<evidence type="ECO:0000313" key="4">
    <source>
        <dbReference type="Proteomes" id="UP000501240"/>
    </source>
</evidence>
<protein>
    <submittedName>
        <fullName evidence="3">Integral membrane protein</fullName>
    </submittedName>
</protein>
<reference evidence="3 4" key="1">
    <citation type="submission" date="2020-05" db="EMBL/GenBank/DDBJ databases">
        <title>Actinomadura verrucosospora NRRL-B18236 (PFL_A860) Genome sequencing and assembly.</title>
        <authorList>
            <person name="Samborskyy M."/>
        </authorList>
    </citation>
    <scope>NUCLEOTIDE SEQUENCE [LARGE SCALE GENOMIC DNA]</scope>
    <source>
        <strain evidence="3 4">NRRL:B18236</strain>
    </source>
</reference>
<dbReference type="PANTHER" id="PTHR40761">
    <property type="entry name" value="CONSERVED INTEGRAL MEMBRANE ALANINE VALINE AND LEUCINE RICH PROTEIN-RELATED"/>
    <property type="match status" value="1"/>
</dbReference>
<evidence type="ECO:0000256" key="2">
    <source>
        <dbReference type="SAM" id="SignalP"/>
    </source>
</evidence>
<keyword evidence="2" id="KW-0732">Signal</keyword>
<feature type="chain" id="PRO_5039525166" evidence="2">
    <location>
        <begin position="20"/>
        <end position="300"/>
    </location>
</feature>
<gene>
    <name evidence="3" type="ORF">ACTIVE_3391</name>
</gene>
<dbReference type="Proteomes" id="UP000501240">
    <property type="component" value="Chromosome"/>
</dbReference>
<keyword evidence="1" id="KW-0812">Transmembrane</keyword>
<keyword evidence="1" id="KW-1133">Transmembrane helix</keyword>
<accession>A0A7D3VSW3</accession>
<feature type="transmembrane region" description="Helical" evidence="1">
    <location>
        <begin position="75"/>
        <end position="96"/>
    </location>
</feature>